<keyword evidence="3" id="KW-1185">Reference proteome</keyword>
<evidence type="ECO:0000256" key="1">
    <source>
        <dbReference type="SAM" id="SignalP"/>
    </source>
</evidence>
<accession>A0A1H1MXB4</accession>
<feature type="chain" id="PRO_5009254880" evidence="1">
    <location>
        <begin position="19"/>
        <end position="119"/>
    </location>
</feature>
<sequence length="119" mass="12984">MRMAIVAALALTTSGAMADEIDDAHRQALQGRDIYWTCLAQQYSQESNKSMSGQDFTLHIASVCPSERQYFRAALVDYLTVQFPNTDAGTHMTTANNAIALAQKDVVTAFINHKAAASK</sequence>
<organism evidence="2 3">
    <name type="scientific">Bradyrhizobium canariense</name>
    <dbReference type="NCBI Taxonomy" id="255045"/>
    <lineage>
        <taxon>Bacteria</taxon>
        <taxon>Pseudomonadati</taxon>
        <taxon>Pseudomonadota</taxon>
        <taxon>Alphaproteobacteria</taxon>
        <taxon>Hyphomicrobiales</taxon>
        <taxon>Nitrobacteraceae</taxon>
        <taxon>Bradyrhizobium</taxon>
    </lineage>
</organism>
<feature type="signal peptide" evidence="1">
    <location>
        <begin position="1"/>
        <end position="18"/>
    </location>
</feature>
<dbReference type="EMBL" id="LT629750">
    <property type="protein sequence ID" value="SDR91396.1"/>
    <property type="molecule type" value="Genomic_DNA"/>
</dbReference>
<evidence type="ECO:0000313" key="3">
    <source>
        <dbReference type="Proteomes" id="UP000243904"/>
    </source>
</evidence>
<gene>
    <name evidence="2" type="ORF">SAMN05444158_0396</name>
</gene>
<name>A0A1H1MXB4_9BRAD</name>
<proteinExistence type="predicted"/>
<dbReference type="AlphaFoldDB" id="A0A1H1MXB4"/>
<reference evidence="3" key="1">
    <citation type="submission" date="2016-10" db="EMBL/GenBank/DDBJ databases">
        <authorList>
            <person name="Varghese N."/>
            <person name="Submissions S."/>
        </authorList>
    </citation>
    <scope>NUCLEOTIDE SEQUENCE [LARGE SCALE GENOMIC DNA]</scope>
    <source>
        <strain evidence="3">GAS369</strain>
    </source>
</reference>
<keyword evidence="1" id="KW-0732">Signal</keyword>
<dbReference type="RefSeq" id="WP_146686124.1">
    <property type="nucleotide sequence ID" value="NZ_LT629750.1"/>
</dbReference>
<dbReference type="Proteomes" id="UP000243904">
    <property type="component" value="Chromosome I"/>
</dbReference>
<evidence type="ECO:0000313" key="2">
    <source>
        <dbReference type="EMBL" id="SDR91396.1"/>
    </source>
</evidence>
<protein>
    <submittedName>
        <fullName evidence="2">Uncharacterized protein</fullName>
    </submittedName>
</protein>